<evidence type="ECO:0000313" key="9">
    <source>
        <dbReference type="EMBL" id="QEM14592.1"/>
    </source>
</evidence>
<evidence type="ECO:0000256" key="4">
    <source>
        <dbReference type="ARBA" id="ARBA00022723"/>
    </source>
</evidence>
<keyword evidence="4" id="KW-0479">Metal-binding</keyword>
<dbReference type="Gene3D" id="3.40.50.1010">
    <property type="entry name" value="5'-nuclease"/>
    <property type="match status" value="1"/>
</dbReference>
<keyword evidence="5" id="KW-0378">Hydrolase</keyword>
<dbReference type="OrthoDB" id="1443334at2"/>
<evidence type="ECO:0000256" key="2">
    <source>
        <dbReference type="ARBA" id="ARBA00022649"/>
    </source>
</evidence>
<dbReference type="GO" id="GO:0004518">
    <property type="term" value="F:nuclease activity"/>
    <property type="evidence" value="ECO:0007669"/>
    <property type="project" value="UniProtKB-KW"/>
</dbReference>
<evidence type="ECO:0000256" key="1">
    <source>
        <dbReference type="ARBA" id="ARBA00001946"/>
    </source>
</evidence>
<dbReference type="CDD" id="cd09881">
    <property type="entry name" value="PIN_VapC4-5_FitB-like"/>
    <property type="match status" value="1"/>
</dbReference>
<protein>
    <submittedName>
        <fullName evidence="9">Type II toxin-antitoxin system VapC family toxin</fullName>
    </submittedName>
</protein>
<proteinExistence type="inferred from homology"/>
<keyword evidence="3" id="KW-0540">Nuclease</keyword>
<accession>A0A5C1I8M1</accession>
<dbReference type="PANTHER" id="PTHR33653:SF1">
    <property type="entry name" value="RIBONUCLEASE VAPC2"/>
    <property type="match status" value="1"/>
</dbReference>
<evidence type="ECO:0000256" key="6">
    <source>
        <dbReference type="ARBA" id="ARBA00022842"/>
    </source>
</evidence>
<evidence type="ECO:0000259" key="8">
    <source>
        <dbReference type="Pfam" id="PF01850"/>
    </source>
</evidence>
<dbReference type="Proteomes" id="UP000251402">
    <property type="component" value="Chromosome"/>
</dbReference>
<dbReference type="SUPFAM" id="SSF88723">
    <property type="entry name" value="PIN domain-like"/>
    <property type="match status" value="1"/>
</dbReference>
<evidence type="ECO:0000256" key="5">
    <source>
        <dbReference type="ARBA" id="ARBA00022801"/>
    </source>
</evidence>
<sequence length="152" mass="17250">MNLLLDTNIVLNIIRAKDFAGVVNFINPNEAQLYLSVVSEAELKSIAIKNSWGVNRRALLDSFLDEVNIIEVNQLYVNIYAEIDAFSQKANPAFTVYDFNTPRNMGKNDLWIASLAALLSLQLLTTDADFDHLHNVFVDVRRINPAEFLIFF</sequence>
<keyword evidence="2" id="KW-1277">Toxin-antitoxin system</keyword>
<dbReference type="InterPro" id="IPR050556">
    <property type="entry name" value="Type_II_TA_system_RNase"/>
</dbReference>
<dbReference type="PANTHER" id="PTHR33653">
    <property type="entry name" value="RIBONUCLEASE VAPC2"/>
    <property type="match status" value="1"/>
</dbReference>
<dbReference type="Pfam" id="PF01850">
    <property type="entry name" value="PIN"/>
    <property type="match status" value="1"/>
</dbReference>
<dbReference type="InterPro" id="IPR029060">
    <property type="entry name" value="PIN-like_dom_sf"/>
</dbReference>
<comment type="similarity">
    <text evidence="7">Belongs to the PINc/VapC protein family.</text>
</comment>
<organism evidence="9 10">
    <name type="scientific">Mucilaginibacter rubeus</name>
    <dbReference type="NCBI Taxonomy" id="2027860"/>
    <lineage>
        <taxon>Bacteria</taxon>
        <taxon>Pseudomonadati</taxon>
        <taxon>Bacteroidota</taxon>
        <taxon>Sphingobacteriia</taxon>
        <taxon>Sphingobacteriales</taxon>
        <taxon>Sphingobacteriaceae</taxon>
        <taxon>Mucilaginibacter</taxon>
    </lineage>
</organism>
<feature type="domain" description="PIN" evidence="8">
    <location>
        <begin position="4"/>
        <end position="133"/>
    </location>
</feature>
<dbReference type="GO" id="GO:0046872">
    <property type="term" value="F:metal ion binding"/>
    <property type="evidence" value="ECO:0007669"/>
    <property type="project" value="UniProtKB-KW"/>
</dbReference>
<dbReference type="InterPro" id="IPR002716">
    <property type="entry name" value="PIN_dom"/>
</dbReference>
<evidence type="ECO:0000256" key="7">
    <source>
        <dbReference type="ARBA" id="ARBA00038093"/>
    </source>
</evidence>
<keyword evidence="10" id="KW-1185">Reference proteome</keyword>
<name>A0A5C1I8M1_9SPHI</name>
<evidence type="ECO:0000256" key="3">
    <source>
        <dbReference type="ARBA" id="ARBA00022722"/>
    </source>
</evidence>
<evidence type="ECO:0000313" key="10">
    <source>
        <dbReference type="Proteomes" id="UP000251402"/>
    </source>
</evidence>
<dbReference type="AlphaFoldDB" id="A0A5C1I8M1"/>
<gene>
    <name evidence="9" type="ORF">DEO27_030405</name>
</gene>
<comment type="cofactor">
    <cofactor evidence="1">
        <name>Mg(2+)</name>
        <dbReference type="ChEBI" id="CHEBI:18420"/>
    </cofactor>
</comment>
<dbReference type="EMBL" id="CP043450">
    <property type="protein sequence ID" value="QEM14592.1"/>
    <property type="molecule type" value="Genomic_DNA"/>
</dbReference>
<reference evidence="9" key="1">
    <citation type="submission" date="2019-08" db="EMBL/GenBank/DDBJ databases">
        <title>Comparative genome analysis confer to the adaptation heavy metal polluted environment.</title>
        <authorList>
            <person name="Li Y."/>
        </authorList>
    </citation>
    <scope>NUCLEOTIDE SEQUENCE [LARGE SCALE GENOMIC DNA]</scope>
    <source>
        <strain evidence="9">P1</strain>
    </source>
</reference>
<dbReference type="GO" id="GO:0016787">
    <property type="term" value="F:hydrolase activity"/>
    <property type="evidence" value="ECO:0007669"/>
    <property type="project" value="UniProtKB-KW"/>
</dbReference>
<dbReference type="KEGG" id="mrub:DEO27_030405"/>
<keyword evidence="6" id="KW-0460">Magnesium</keyword>